<dbReference type="RefSeq" id="XP_024727001.1">
    <property type="nucleotide sequence ID" value="XM_024871386.1"/>
</dbReference>
<dbReference type="EMBL" id="KZ613913">
    <property type="protein sequence ID" value="PMD50097.1"/>
    <property type="molecule type" value="Genomic_DNA"/>
</dbReference>
<reference evidence="1 2" key="1">
    <citation type="submission" date="2016-04" db="EMBL/GenBank/DDBJ databases">
        <title>A degradative enzymes factory behind the ericoid mycorrhizal symbiosis.</title>
        <authorList>
            <consortium name="DOE Joint Genome Institute"/>
            <person name="Martino E."/>
            <person name="Morin E."/>
            <person name="Grelet G."/>
            <person name="Kuo A."/>
            <person name="Kohler A."/>
            <person name="Daghino S."/>
            <person name="Barry K."/>
            <person name="Choi C."/>
            <person name="Cichocki N."/>
            <person name="Clum A."/>
            <person name="Copeland A."/>
            <person name="Hainaut M."/>
            <person name="Haridas S."/>
            <person name="Labutti K."/>
            <person name="Lindquist E."/>
            <person name="Lipzen A."/>
            <person name="Khouja H.-R."/>
            <person name="Murat C."/>
            <person name="Ohm R."/>
            <person name="Olson A."/>
            <person name="Spatafora J."/>
            <person name="Veneault-Fourrey C."/>
            <person name="Henrissat B."/>
            <person name="Grigoriev I."/>
            <person name="Martin F."/>
            <person name="Perotto S."/>
        </authorList>
    </citation>
    <scope>NUCLEOTIDE SEQUENCE [LARGE SCALE GENOMIC DNA]</scope>
    <source>
        <strain evidence="1 2">E</strain>
    </source>
</reference>
<sequence>MSDQYGFRTLSLDQTRKELKRIWEEKKNDLDNARVGKVDLGARQREAAAEGLQPDTEAQTEMDELDRDIVIFGNEEKILKCLLNIYDLIAKPNKTPADEEKLKASLTDLYQSYHPDKLKIKIQYIVDKAKVDGSSK</sequence>
<keyword evidence="2" id="KW-1185">Reference proteome</keyword>
<organism evidence="1 2">
    <name type="scientific">Hyaloscypha bicolor E</name>
    <dbReference type="NCBI Taxonomy" id="1095630"/>
    <lineage>
        <taxon>Eukaryota</taxon>
        <taxon>Fungi</taxon>
        <taxon>Dikarya</taxon>
        <taxon>Ascomycota</taxon>
        <taxon>Pezizomycotina</taxon>
        <taxon>Leotiomycetes</taxon>
        <taxon>Helotiales</taxon>
        <taxon>Hyaloscyphaceae</taxon>
        <taxon>Hyaloscypha</taxon>
        <taxon>Hyaloscypha bicolor</taxon>
    </lineage>
</organism>
<protein>
    <submittedName>
        <fullName evidence="1">Uncharacterized protein</fullName>
    </submittedName>
</protein>
<proteinExistence type="predicted"/>
<accession>A0A2J6SH69</accession>
<dbReference type="OrthoDB" id="10617380at2759"/>
<name>A0A2J6SH69_9HELO</name>
<dbReference type="InParanoid" id="A0A2J6SH69"/>
<gene>
    <name evidence="1" type="ORF">K444DRAFT_258993</name>
</gene>
<evidence type="ECO:0000313" key="1">
    <source>
        <dbReference type="EMBL" id="PMD50097.1"/>
    </source>
</evidence>
<dbReference type="Proteomes" id="UP000235371">
    <property type="component" value="Unassembled WGS sequence"/>
</dbReference>
<evidence type="ECO:0000313" key="2">
    <source>
        <dbReference type="Proteomes" id="UP000235371"/>
    </source>
</evidence>
<dbReference type="GeneID" id="36579468"/>
<dbReference type="AlphaFoldDB" id="A0A2J6SH69"/>